<dbReference type="PANTHER" id="PTHR45138">
    <property type="entry name" value="REGULATORY COMPONENTS OF SENSORY TRANSDUCTION SYSTEM"/>
    <property type="match status" value="1"/>
</dbReference>
<dbReference type="Gene3D" id="3.30.70.270">
    <property type="match status" value="2"/>
</dbReference>
<keyword evidence="1" id="KW-1133">Transmembrane helix</keyword>
<dbReference type="InterPro" id="IPR050469">
    <property type="entry name" value="Diguanylate_Cyclase"/>
</dbReference>
<gene>
    <name evidence="3" type="ORF">MSAR_45610</name>
</gene>
<sequence length="178" mass="18376">MAATLINAIATTVYAGVQIAAGGDTAMAVGHVLGILVAVLAVPFGTQLFLHLLSLDARMSDTDPLTGLRNRRGYDHSVLQLVATADRTQSQWLAVMLVDLTESNAPVLCAERLREAVAEMPFGVTASAGVATVPVNDLAGASAGAIIKQLGESADAAMYEAKRAGANQVRYRTAASPG</sequence>
<dbReference type="AlphaFoldDB" id="A0A7I7SZL6"/>
<dbReference type="GO" id="GO:0005886">
    <property type="term" value="C:plasma membrane"/>
    <property type="evidence" value="ECO:0007669"/>
    <property type="project" value="TreeGrafter"/>
</dbReference>
<name>A0A7I7SZL6_9MYCO</name>
<dbReference type="SUPFAM" id="SSF55073">
    <property type="entry name" value="Nucleotide cyclase"/>
    <property type="match status" value="1"/>
</dbReference>
<dbReference type="GO" id="GO:0052621">
    <property type="term" value="F:diguanylate cyclase activity"/>
    <property type="evidence" value="ECO:0007669"/>
    <property type="project" value="TreeGrafter"/>
</dbReference>
<proteinExistence type="predicted"/>
<dbReference type="InterPro" id="IPR000160">
    <property type="entry name" value="GGDEF_dom"/>
</dbReference>
<evidence type="ECO:0000259" key="2">
    <source>
        <dbReference type="SMART" id="SM00267"/>
    </source>
</evidence>
<organism evidence="3 4">
    <name type="scientific">Mycolicibacterium sarraceniae</name>
    <dbReference type="NCBI Taxonomy" id="1534348"/>
    <lineage>
        <taxon>Bacteria</taxon>
        <taxon>Bacillati</taxon>
        <taxon>Actinomycetota</taxon>
        <taxon>Actinomycetes</taxon>
        <taxon>Mycobacteriales</taxon>
        <taxon>Mycobacteriaceae</taxon>
        <taxon>Mycolicibacterium</taxon>
    </lineage>
</organism>
<keyword evidence="4" id="KW-1185">Reference proteome</keyword>
<keyword evidence="1" id="KW-0812">Transmembrane</keyword>
<accession>A0A7I7SZL6</accession>
<dbReference type="Proteomes" id="UP000466445">
    <property type="component" value="Chromosome"/>
</dbReference>
<dbReference type="KEGG" id="msar:MSAR_45610"/>
<protein>
    <recommendedName>
        <fullName evidence="2">GGDEF domain-containing protein</fullName>
    </recommendedName>
</protein>
<dbReference type="RefSeq" id="WP_163700664.1">
    <property type="nucleotide sequence ID" value="NZ_AP022595.1"/>
</dbReference>
<dbReference type="PANTHER" id="PTHR45138:SF9">
    <property type="entry name" value="DIGUANYLATE CYCLASE DGCM-RELATED"/>
    <property type="match status" value="1"/>
</dbReference>
<dbReference type="GO" id="GO:1902201">
    <property type="term" value="P:negative regulation of bacterial-type flagellum-dependent cell motility"/>
    <property type="evidence" value="ECO:0007669"/>
    <property type="project" value="TreeGrafter"/>
</dbReference>
<feature type="domain" description="GGDEF" evidence="2">
    <location>
        <begin position="48"/>
        <end position="172"/>
    </location>
</feature>
<dbReference type="InterPro" id="IPR029787">
    <property type="entry name" value="Nucleotide_cyclase"/>
</dbReference>
<dbReference type="InterPro" id="IPR043128">
    <property type="entry name" value="Rev_trsase/Diguanyl_cyclase"/>
</dbReference>
<keyword evidence="1" id="KW-0472">Membrane</keyword>
<dbReference type="GO" id="GO:0043709">
    <property type="term" value="P:cell adhesion involved in single-species biofilm formation"/>
    <property type="evidence" value="ECO:0007669"/>
    <property type="project" value="TreeGrafter"/>
</dbReference>
<dbReference type="SMART" id="SM00267">
    <property type="entry name" value="GGDEF"/>
    <property type="match status" value="1"/>
</dbReference>
<reference evidence="3 4" key="1">
    <citation type="journal article" date="2019" name="Emerg. Microbes Infect.">
        <title>Comprehensive subspecies identification of 175 nontuberculous mycobacteria species based on 7547 genomic profiles.</title>
        <authorList>
            <person name="Matsumoto Y."/>
            <person name="Kinjo T."/>
            <person name="Motooka D."/>
            <person name="Nabeya D."/>
            <person name="Jung N."/>
            <person name="Uechi K."/>
            <person name="Horii T."/>
            <person name="Iida T."/>
            <person name="Fujita J."/>
            <person name="Nakamura S."/>
        </authorList>
    </citation>
    <scope>NUCLEOTIDE SEQUENCE [LARGE SCALE GENOMIC DNA]</scope>
    <source>
        <strain evidence="3 4">JCM 30395</strain>
    </source>
</reference>
<evidence type="ECO:0000256" key="1">
    <source>
        <dbReference type="SAM" id="Phobius"/>
    </source>
</evidence>
<evidence type="ECO:0000313" key="3">
    <source>
        <dbReference type="EMBL" id="BBY61425.1"/>
    </source>
</evidence>
<feature type="transmembrane region" description="Helical" evidence="1">
    <location>
        <begin position="25"/>
        <end position="50"/>
    </location>
</feature>
<evidence type="ECO:0000313" key="4">
    <source>
        <dbReference type="Proteomes" id="UP000466445"/>
    </source>
</evidence>
<dbReference type="EMBL" id="AP022595">
    <property type="protein sequence ID" value="BBY61425.1"/>
    <property type="molecule type" value="Genomic_DNA"/>
</dbReference>